<name>A0ABY5Y1X6_9BACT</name>
<keyword evidence="2" id="KW-1185">Reference proteome</keyword>
<evidence type="ECO:0000313" key="2">
    <source>
        <dbReference type="Proteomes" id="UP001058120"/>
    </source>
</evidence>
<reference evidence="1" key="1">
    <citation type="submission" date="2020-12" db="EMBL/GenBank/DDBJ databases">
        <title>Taurinivorans muris gen. nov., sp. nov., fundamental and realized metabolic niche of a ubiquitous sulfidogenic bacterium in the murine intestine.</title>
        <authorList>
            <person name="Ye H."/>
            <person name="Hanson B.T."/>
            <person name="Loy A."/>
        </authorList>
    </citation>
    <scope>NUCLEOTIDE SEQUENCE</scope>
    <source>
        <strain evidence="1">LT0009</strain>
    </source>
</reference>
<sequence length="171" mass="19489">MSITNISGSQGTQGVSDFSSLGSSSNIQFIFAKLQLEQSQICRTNAESYITKIQADQEEQKKCADMIAQARELQNQAKTEDKCTEMPKEMQDYFKQNGLSWDETGNDTHHDKDEWEYNIKSLMNFQETLGTATQTDMIYLQDYMGQYNSFLQGANKAITETNQTMQSILTR</sequence>
<organism evidence="1 2">
    <name type="scientific">Taurinivorans muris</name>
    <dbReference type="NCBI Taxonomy" id="2787751"/>
    <lineage>
        <taxon>Bacteria</taxon>
        <taxon>Pseudomonadati</taxon>
        <taxon>Thermodesulfobacteriota</taxon>
        <taxon>Desulfovibrionia</taxon>
        <taxon>Desulfovibrionales</taxon>
        <taxon>Desulfovibrionaceae</taxon>
        <taxon>Taurinivorans</taxon>
    </lineage>
</organism>
<accession>A0ABY5Y1X6</accession>
<proteinExistence type="predicted"/>
<evidence type="ECO:0000313" key="1">
    <source>
        <dbReference type="EMBL" id="UWX05722.1"/>
    </source>
</evidence>
<dbReference type="Proteomes" id="UP001058120">
    <property type="component" value="Chromosome"/>
</dbReference>
<protein>
    <submittedName>
        <fullName evidence="1">Uncharacterized protein</fullName>
    </submittedName>
</protein>
<dbReference type="EMBL" id="CP065938">
    <property type="protein sequence ID" value="UWX05722.1"/>
    <property type="molecule type" value="Genomic_DNA"/>
</dbReference>
<gene>
    <name evidence="1" type="ORF">JBF11_09865</name>
</gene>
<dbReference type="RefSeq" id="WP_334315304.1">
    <property type="nucleotide sequence ID" value="NZ_CP065938.1"/>
</dbReference>